<evidence type="ECO:0000313" key="1">
    <source>
        <dbReference type="EMBL" id="SDS56923.1"/>
    </source>
</evidence>
<sequence>MRIPHKQGHRPHLLCHDHHVENQPAHVRIPPHLAAVVVILAYALFAWRPADNPPPPDARETVASTLAKGSGIAMVLPVRLPAGYNFGRDYQYSPAGPDDDSFDGDHDFGKTVEVVSRDVTFVPANGVQEHGGLPAVELCVEDAHAKQPQCPDPGTTGSIRCRHGQALLTFYVASRGHHDLSAWRTLELTTDLDKVTWLH</sequence>
<dbReference type="Proteomes" id="UP000198983">
    <property type="component" value="Chromosome I"/>
</dbReference>
<gene>
    <name evidence="1" type="ORF">SAMN04489717_3114</name>
</gene>
<proteinExistence type="predicted"/>
<protein>
    <submittedName>
        <fullName evidence="1">Uncharacterized protein</fullName>
    </submittedName>
</protein>
<evidence type="ECO:0000313" key="2">
    <source>
        <dbReference type="Proteomes" id="UP000198983"/>
    </source>
</evidence>
<dbReference type="AlphaFoldDB" id="A0A1H1T9V4"/>
<organism evidence="1 2">
    <name type="scientific">Actinopolymorpha singaporensis</name>
    <dbReference type="NCBI Taxonomy" id="117157"/>
    <lineage>
        <taxon>Bacteria</taxon>
        <taxon>Bacillati</taxon>
        <taxon>Actinomycetota</taxon>
        <taxon>Actinomycetes</taxon>
        <taxon>Propionibacteriales</taxon>
        <taxon>Actinopolymorphaceae</taxon>
        <taxon>Actinopolymorpha</taxon>
    </lineage>
</organism>
<dbReference type="EMBL" id="LT629732">
    <property type="protein sequence ID" value="SDS56923.1"/>
    <property type="molecule type" value="Genomic_DNA"/>
</dbReference>
<keyword evidence="2" id="KW-1185">Reference proteome</keyword>
<name>A0A1H1T9V4_9ACTN</name>
<reference evidence="1 2" key="1">
    <citation type="submission" date="2016-10" db="EMBL/GenBank/DDBJ databases">
        <authorList>
            <person name="de Groot N.N."/>
        </authorList>
    </citation>
    <scope>NUCLEOTIDE SEQUENCE [LARGE SCALE GENOMIC DNA]</scope>
    <source>
        <strain evidence="1 2">DSM 22024</strain>
    </source>
</reference>
<accession>A0A1H1T9V4</accession>